<dbReference type="EMBL" id="BTGU01013648">
    <property type="protein sequence ID" value="GMN74875.1"/>
    <property type="molecule type" value="Genomic_DNA"/>
</dbReference>
<feature type="signal peptide" evidence="3">
    <location>
        <begin position="1"/>
        <end position="19"/>
    </location>
</feature>
<evidence type="ECO:0000313" key="5">
    <source>
        <dbReference type="EMBL" id="GMN74879.1"/>
    </source>
</evidence>
<feature type="chain" id="PRO_5041851709" evidence="3">
    <location>
        <begin position="20"/>
        <end position="215"/>
    </location>
</feature>
<dbReference type="Proteomes" id="UP001187192">
    <property type="component" value="Unassembled WGS sequence"/>
</dbReference>
<evidence type="ECO:0000256" key="2">
    <source>
        <dbReference type="SAM" id="Phobius"/>
    </source>
</evidence>
<keyword evidence="2" id="KW-0812">Transmembrane</keyword>
<organism evidence="5 6">
    <name type="scientific">Ficus carica</name>
    <name type="common">Common fig</name>
    <dbReference type="NCBI Taxonomy" id="3494"/>
    <lineage>
        <taxon>Eukaryota</taxon>
        <taxon>Viridiplantae</taxon>
        <taxon>Streptophyta</taxon>
        <taxon>Embryophyta</taxon>
        <taxon>Tracheophyta</taxon>
        <taxon>Spermatophyta</taxon>
        <taxon>Magnoliopsida</taxon>
        <taxon>eudicotyledons</taxon>
        <taxon>Gunneridae</taxon>
        <taxon>Pentapetalae</taxon>
        <taxon>rosids</taxon>
        <taxon>fabids</taxon>
        <taxon>Rosales</taxon>
        <taxon>Moraceae</taxon>
        <taxon>Ficeae</taxon>
        <taxon>Ficus</taxon>
    </lineage>
</organism>
<protein>
    <submittedName>
        <fullName evidence="5">Uncharacterized protein</fullName>
    </submittedName>
</protein>
<dbReference type="PANTHER" id="PTHR34115">
    <property type="entry name" value="PROTEIN, PUTATIVE-RELATED"/>
    <property type="match status" value="1"/>
</dbReference>
<gene>
    <name evidence="4" type="ORF">TIFTF001_053937</name>
    <name evidence="5" type="ORF">TIFTF001_053939</name>
</gene>
<dbReference type="EMBL" id="BTGU01013650">
    <property type="protein sequence ID" value="GMN74879.1"/>
    <property type="molecule type" value="Genomic_DNA"/>
</dbReference>
<evidence type="ECO:0000313" key="6">
    <source>
        <dbReference type="Proteomes" id="UP001187192"/>
    </source>
</evidence>
<dbReference type="AlphaFoldDB" id="A0AA88EPK7"/>
<name>A0AA88EPK7_FICCA</name>
<feature type="region of interest" description="Disordered" evidence="1">
    <location>
        <begin position="191"/>
        <end position="215"/>
    </location>
</feature>
<reference evidence="5" key="1">
    <citation type="submission" date="2023-07" db="EMBL/GenBank/DDBJ databases">
        <title>draft genome sequence of fig (Ficus carica).</title>
        <authorList>
            <person name="Takahashi T."/>
            <person name="Nishimura K."/>
        </authorList>
    </citation>
    <scope>NUCLEOTIDE SEQUENCE</scope>
</reference>
<evidence type="ECO:0000256" key="3">
    <source>
        <dbReference type="SAM" id="SignalP"/>
    </source>
</evidence>
<accession>A0AA88EPK7</accession>
<sequence>MGVVLLAVVTLMCVWHAQAHDDVRAHDGGLELARTPTEEVVGSHKKFHKAIVFTLGILIPLVGFKYQGSLTNVLKEHSVAFNLFVGDAFVYAVAILMVALNPSSQFTKSFKYIFLVSGITACQLILFIAVTSFWWFLGINAFGFMCYLIFLSRWHNIIFQTGGTLLVQVGDKVRNFFHSRCQQIFPSFSTAADGASGEGRHGTGSSGGIQMSQLV</sequence>
<dbReference type="InterPro" id="IPR053258">
    <property type="entry name" value="Ca-permeable_cation_channel"/>
</dbReference>
<evidence type="ECO:0000313" key="4">
    <source>
        <dbReference type="EMBL" id="GMN74875.1"/>
    </source>
</evidence>
<keyword evidence="2" id="KW-0472">Membrane</keyword>
<keyword evidence="3" id="KW-0732">Signal</keyword>
<dbReference type="PANTHER" id="PTHR34115:SF17">
    <property type="entry name" value="PROTEIN, PUTATIVE-RELATED"/>
    <property type="match status" value="1"/>
</dbReference>
<keyword evidence="6" id="KW-1185">Reference proteome</keyword>
<keyword evidence="2" id="KW-1133">Transmembrane helix</keyword>
<proteinExistence type="predicted"/>
<feature type="transmembrane region" description="Helical" evidence="2">
    <location>
        <begin position="112"/>
        <end position="128"/>
    </location>
</feature>
<evidence type="ECO:0000256" key="1">
    <source>
        <dbReference type="SAM" id="MobiDB-lite"/>
    </source>
</evidence>
<feature type="transmembrane region" description="Helical" evidence="2">
    <location>
        <begin position="79"/>
        <end position="100"/>
    </location>
</feature>
<comment type="caution">
    <text evidence="5">The sequence shown here is derived from an EMBL/GenBank/DDBJ whole genome shotgun (WGS) entry which is preliminary data.</text>
</comment>